<evidence type="ECO:0000256" key="2">
    <source>
        <dbReference type="ARBA" id="ARBA00022771"/>
    </source>
</evidence>
<dbReference type="InterPro" id="IPR007588">
    <property type="entry name" value="Znf_FLYWCH"/>
</dbReference>
<organism evidence="6 7">
    <name type="scientific">Macrosiphum euphorbiae</name>
    <name type="common">potato aphid</name>
    <dbReference type="NCBI Taxonomy" id="13131"/>
    <lineage>
        <taxon>Eukaryota</taxon>
        <taxon>Metazoa</taxon>
        <taxon>Ecdysozoa</taxon>
        <taxon>Arthropoda</taxon>
        <taxon>Hexapoda</taxon>
        <taxon>Insecta</taxon>
        <taxon>Pterygota</taxon>
        <taxon>Neoptera</taxon>
        <taxon>Paraneoptera</taxon>
        <taxon>Hemiptera</taxon>
        <taxon>Sternorrhyncha</taxon>
        <taxon>Aphidomorpha</taxon>
        <taxon>Aphidoidea</taxon>
        <taxon>Aphididae</taxon>
        <taxon>Macrosiphini</taxon>
        <taxon>Macrosiphum</taxon>
    </lineage>
</organism>
<dbReference type="AlphaFoldDB" id="A0AAV0WZW5"/>
<dbReference type="PANTHER" id="PTHR47160">
    <property type="entry name" value="PUTATIVE-RELATED"/>
    <property type="match status" value="1"/>
</dbReference>
<keyword evidence="1" id="KW-0479">Metal-binding</keyword>
<reference evidence="6 7" key="1">
    <citation type="submission" date="2023-01" db="EMBL/GenBank/DDBJ databases">
        <authorList>
            <person name="Whitehead M."/>
        </authorList>
    </citation>
    <scope>NUCLEOTIDE SEQUENCE [LARGE SCALE GENOMIC DNA]</scope>
</reference>
<evidence type="ECO:0000256" key="1">
    <source>
        <dbReference type="ARBA" id="ARBA00022723"/>
    </source>
</evidence>
<keyword evidence="2" id="KW-0863">Zinc-finger</keyword>
<comment type="caution">
    <text evidence="6">The sequence shown here is derived from an EMBL/GenBank/DDBJ whole genome shotgun (WGS) entry which is preliminary data.</text>
</comment>
<name>A0AAV0WZW5_9HEMI</name>
<sequence length="391" mass="44899">MAEIINSNGRGKLLHIDGYLYYKHSENQGRIYWCCRKKGALAITSNSGKNIIVHKGPENSIHDHAPNLEEVNAIKVMTDIKRKASEHPEAPPAQILRTELQQVKSGILAQSMNELHEFPIQFKQTITGEQFLLYDSFEDIDYQLTFGRIIIFATKDNLRLLMNSPTWFVDGTFKVVPTIFFQLFTILGPTTQKNNGTDQVSELPLVYALLESKEEAAYSKEYEVILSEAHKFGINIGRQQFVMTDFEQSIINATKKIIGVEIHACLFHLCQSFYRRIQAEGLQSQYNNPENRSIKIAAQMTGALAFVPPEKVVETFDELLEKVPDDYMPIAEYFEINYIRGRQARGRRKGTEPRFPPTLWNQYHAVLQRLARTNNLSEGWHNRFQVVVGRE</sequence>
<dbReference type="Pfam" id="PF10551">
    <property type="entry name" value="MULE"/>
    <property type="match status" value="1"/>
</dbReference>
<feature type="domain" description="MULE transposase" evidence="5">
    <location>
        <begin position="167"/>
        <end position="271"/>
    </location>
</feature>
<keyword evidence="7" id="KW-1185">Reference proteome</keyword>
<keyword evidence="3" id="KW-0862">Zinc</keyword>
<evidence type="ECO:0000313" key="6">
    <source>
        <dbReference type="EMBL" id="CAI6361520.1"/>
    </source>
</evidence>
<evidence type="ECO:0000313" key="7">
    <source>
        <dbReference type="Proteomes" id="UP001160148"/>
    </source>
</evidence>
<gene>
    <name evidence="6" type="ORF">MEUPH1_LOCUS16692</name>
</gene>
<accession>A0AAV0WZW5</accession>
<evidence type="ECO:0008006" key="8">
    <source>
        <dbReference type="Google" id="ProtNLM"/>
    </source>
</evidence>
<protein>
    <recommendedName>
        <fullName evidence="8">MULE transposase domain-containing protein</fullName>
    </recommendedName>
</protein>
<dbReference type="GO" id="GO:0008270">
    <property type="term" value="F:zinc ion binding"/>
    <property type="evidence" value="ECO:0007669"/>
    <property type="project" value="UniProtKB-KW"/>
</dbReference>
<evidence type="ECO:0000259" key="4">
    <source>
        <dbReference type="Pfam" id="PF04500"/>
    </source>
</evidence>
<evidence type="ECO:0000259" key="5">
    <source>
        <dbReference type="Pfam" id="PF10551"/>
    </source>
</evidence>
<dbReference type="PANTHER" id="PTHR47160:SF10">
    <property type="entry name" value="MULE TRANSPOSASE DOMAIN-CONTAINING PROTEIN"/>
    <property type="match status" value="1"/>
</dbReference>
<evidence type="ECO:0000256" key="3">
    <source>
        <dbReference type="ARBA" id="ARBA00022833"/>
    </source>
</evidence>
<dbReference type="InterPro" id="IPR018289">
    <property type="entry name" value="MULE_transposase_dom"/>
</dbReference>
<dbReference type="Gene3D" id="2.20.25.240">
    <property type="match status" value="1"/>
</dbReference>
<dbReference type="Proteomes" id="UP001160148">
    <property type="component" value="Unassembled WGS sequence"/>
</dbReference>
<feature type="domain" description="FLYWCH-type" evidence="4">
    <location>
        <begin position="5"/>
        <end position="55"/>
    </location>
</feature>
<dbReference type="EMBL" id="CARXXK010000003">
    <property type="protein sequence ID" value="CAI6361520.1"/>
    <property type="molecule type" value="Genomic_DNA"/>
</dbReference>
<dbReference type="Pfam" id="PF04500">
    <property type="entry name" value="FLYWCH"/>
    <property type="match status" value="1"/>
</dbReference>
<proteinExistence type="predicted"/>